<dbReference type="AlphaFoldDB" id="A0A2N5WZM7"/>
<comment type="caution">
    <text evidence="3">The sequence shown here is derived from an EMBL/GenBank/DDBJ whole genome shotgun (WGS) entry which is preliminary data.</text>
</comment>
<dbReference type="Proteomes" id="UP000235005">
    <property type="component" value="Unassembled WGS sequence"/>
</dbReference>
<evidence type="ECO:0000256" key="1">
    <source>
        <dbReference type="SAM" id="SignalP"/>
    </source>
</evidence>
<reference evidence="3 4" key="1">
    <citation type="submission" date="2018-01" db="EMBL/GenBank/DDBJ databases">
        <title>The draft genome sequence of Halioglobus lutimaris HF004.</title>
        <authorList>
            <person name="Du Z.-J."/>
            <person name="Shi M.-J."/>
        </authorList>
    </citation>
    <scope>NUCLEOTIDE SEQUENCE [LARGE SCALE GENOMIC DNA]</scope>
    <source>
        <strain evidence="3 4">HF004</strain>
    </source>
</reference>
<keyword evidence="4" id="KW-1185">Reference proteome</keyword>
<dbReference type="Pfam" id="PF18602">
    <property type="entry name" value="Rap1a"/>
    <property type="match status" value="1"/>
</dbReference>
<evidence type="ECO:0000313" key="4">
    <source>
        <dbReference type="Proteomes" id="UP000235005"/>
    </source>
</evidence>
<evidence type="ECO:0000259" key="2">
    <source>
        <dbReference type="Pfam" id="PF18602"/>
    </source>
</evidence>
<name>A0A2N5WZM7_9GAMM</name>
<accession>A0A2N5WZM7</accession>
<feature type="domain" description="Rap1a immunity protein" evidence="2">
    <location>
        <begin position="29"/>
        <end position="149"/>
    </location>
</feature>
<feature type="signal peptide" evidence="1">
    <location>
        <begin position="1"/>
        <end position="23"/>
    </location>
</feature>
<dbReference type="EMBL" id="PKUS01000025">
    <property type="protein sequence ID" value="PLW67666.1"/>
    <property type="molecule type" value="Genomic_DNA"/>
</dbReference>
<protein>
    <recommendedName>
        <fullName evidence="2">Rap1a immunity protein domain-containing protein</fullName>
    </recommendedName>
</protein>
<feature type="chain" id="PRO_5015008588" description="Rap1a immunity protein domain-containing protein" evidence="1">
    <location>
        <begin position="24"/>
        <end position="151"/>
    </location>
</feature>
<sequence>MMPALSWACLVMLQVFTVSTAKAIEVLSARELASHCARLKSNPDGVDGQYCIRYIQGFIDGAVATDARVMLNAEDAIAGETFSERAMRTRLPSRADINRAAGLAGFCLGDPLHLRDVVDAVVADLTDEKMQDEPAMDVVYSSLQQQFPCEL</sequence>
<organism evidence="3 4">
    <name type="scientific">Pseudohalioglobus lutimaris</name>
    <dbReference type="NCBI Taxonomy" id="1737061"/>
    <lineage>
        <taxon>Bacteria</taxon>
        <taxon>Pseudomonadati</taxon>
        <taxon>Pseudomonadota</taxon>
        <taxon>Gammaproteobacteria</taxon>
        <taxon>Cellvibrionales</taxon>
        <taxon>Halieaceae</taxon>
        <taxon>Pseudohalioglobus</taxon>
    </lineage>
</organism>
<dbReference type="OrthoDB" id="6387713at2"/>
<proteinExistence type="predicted"/>
<gene>
    <name evidence="3" type="ORF">C0039_15810</name>
</gene>
<keyword evidence="1" id="KW-0732">Signal</keyword>
<evidence type="ECO:0000313" key="3">
    <source>
        <dbReference type="EMBL" id="PLW67666.1"/>
    </source>
</evidence>
<dbReference type="InterPro" id="IPR041238">
    <property type="entry name" value="Rap1a"/>
</dbReference>